<proteinExistence type="predicted"/>
<evidence type="ECO:0000313" key="1">
    <source>
        <dbReference type="EMBL" id="KZN61308.1"/>
    </source>
</evidence>
<name>A0A162AL22_9GAMM</name>
<protein>
    <submittedName>
        <fullName evidence="1">Uncharacterized protein</fullName>
    </submittedName>
</protein>
<dbReference type="Proteomes" id="UP000076661">
    <property type="component" value="Unassembled WGS sequence"/>
</dbReference>
<dbReference type="AlphaFoldDB" id="A0A162AL22"/>
<comment type="caution">
    <text evidence="1">The sequence shown here is derived from an EMBL/GenBank/DDBJ whole genome shotgun (WGS) entry which is preliminary data.</text>
</comment>
<accession>A0A162AL22</accession>
<evidence type="ECO:0000313" key="2">
    <source>
        <dbReference type="Proteomes" id="UP000076661"/>
    </source>
</evidence>
<dbReference type="EMBL" id="AUXX01000045">
    <property type="protein sequence ID" value="KZN61308.1"/>
    <property type="molecule type" value="Genomic_DNA"/>
</dbReference>
<reference evidence="1 2" key="1">
    <citation type="submission" date="2013-07" db="EMBL/GenBank/DDBJ databases">
        <title>Comparative Genomic and Metabolomic Analysis of Twelve Strains of Pseudoalteromonas luteoviolacea.</title>
        <authorList>
            <person name="Vynne N.G."/>
            <person name="Mansson M."/>
            <person name="Gram L."/>
        </authorList>
    </citation>
    <scope>NUCLEOTIDE SEQUENCE [LARGE SCALE GENOMIC DNA]</scope>
    <source>
        <strain evidence="1 2">S4060-1</strain>
    </source>
</reference>
<gene>
    <name evidence="1" type="ORF">N478_04385</name>
</gene>
<sequence>MCTHKKAPNEYAQVLSVIHLSECSLEPKSTNLRIKIE</sequence>
<organism evidence="1 2">
    <name type="scientific">Pseudoalteromonas luteoviolacea S4060-1</name>
    <dbReference type="NCBI Taxonomy" id="1365257"/>
    <lineage>
        <taxon>Bacteria</taxon>
        <taxon>Pseudomonadati</taxon>
        <taxon>Pseudomonadota</taxon>
        <taxon>Gammaproteobacteria</taxon>
        <taxon>Alteromonadales</taxon>
        <taxon>Pseudoalteromonadaceae</taxon>
        <taxon>Pseudoalteromonas</taxon>
    </lineage>
</organism>